<dbReference type="Proteomes" id="UP000190476">
    <property type="component" value="Chromosome I"/>
</dbReference>
<dbReference type="EMBL" id="LT799839">
    <property type="protein sequence ID" value="SLK20401.1"/>
    <property type="molecule type" value="Genomic_DNA"/>
</dbReference>
<accession>A0A1U6JJB6</accession>
<sequence>MVYMIDIANINEIKEAKEYYPLCGVTTNPSSIAKEGRNSIELLKEIRKVIGNDAMIHVQVLSTKAENMIEDAEYLKSNLQGNIYISIPVIKEGIKAIKILKNRGYKITATAIVTVQQGLMAAMAGADYIVPYINEIDNLNGGGVGVVEALVNLIKEYKLDTKVLSSSFKSTNQVNNIINGGGHAISLNKEIFDNLLDHPMTDLCVEGFIEDWKKTFGVSMIL</sequence>
<dbReference type="Pfam" id="PF00923">
    <property type="entry name" value="TAL_FSA"/>
    <property type="match status" value="1"/>
</dbReference>
<evidence type="ECO:0000256" key="1">
    <source>
        <dbReference type="ARBA" id="ARBA00004496"/>
    </source>
</evidence>
<evidence type="ECO:0000256" key="2">
    <source>
        <dbReference type="ARBA" id="ARBA00022490"/>
    </source>
</evidence>
<dbReference type="GeneID" id="66302198"/>
<evidence type="ECO:0000256" key="4">
    <source>
        <dbReference type="ARBA" id="ARBA00023270"/>
    </source>
</evidence>
<gene>
    <name evidence="5" type="ORF">CCH01_18830</name>
</gene>
<dbReference type="PANTHER" id="PTHR10683">
    <property type="entry name" value="TRANSALDOLASE"/>
    <property type="match status" value="1"/>
</dbReference>
<keyword evidence="4" id="KW-0704">Schiff base</keyword>
<reference evidence="6" key="1">
    <citation type="submission" date="2017-03" db="EMBL/GenBank/DDBJ databases">
        <authorList>
            <person name="Falquet L."/>
            <person name="Falquet L."/>
        </authorList>
    </citation>
    <scope>NUCLEOTIDE SEQUENCE [LARGE SCALE GENOMIC DNA]</scope>
</reference>
<dbReference type="CDD" id="cd00956">
    <property type="entry name" value="Transaldolase_FSA"/>
    <property type="match status" value="1"/>
</dbReference>
<comment type="subcellular location">
    <subcellularLocation>
        <location evidence="1">Cytoplasm</location>
    </subcellularLocation>
</comment>
<dbReference type="SUPFAM" id="SSF51569">
    <property type="entry name" value="Aldolase"/>
    <property type="match status" value="1"/>
</dbReference>
<dbReference type="Gene3D" id="3.20.20.70">
    <property type="entry name" value="Aldolase class I"/>
    <property type="match status" value="1"/>
</dbReference>
<protein>
    <submittedName>
        <fullName evidence="5">Putative Fructose-6-phosphate aldolase 2</fullName>
    </submittedName>
</protein>
<keyword evidence="3" id="KW-0808">Transferase</keyword>
<dbReference type="AlphaFoldDB" id="A0A1U6JJB6"/>
<evidence type="ECO:0000256" key="3">
    <source>
        <dbReference type="ARBA" id="ARBA00022679"/>
    </source>
</evidence>
<dbReference type="GO" id="GO:0016740">
    <property type="term" value="F:transferase activity"/>
    <property type="evidence" value="ECO:0007669"/>
    <property type="project" value="UniProtKB-KW"/>
</dbReference>
<organism evidence="5 6">
    <name type="scientific">Clostridium chauvoei JF4335</name>
    <dbReference type="NCBI Taxonomy" id="1351755"/>
    <lineage>
        <taxon>Bacteria</taxon>
        <taxon>Bacillati</taxon>
        <taxon>Bacillota</taxon>
        <taxon>Clostridia</taxon>
        <taxon>Eubacteriales</taxon>
        <taxon>Clostridiaceae</taxon>
        <taxon>Clostridium</taxon>
    </lineage>
</organism>
<proteinExistence type="predicted"/>
<dbReference type="RefSeq" id="WP_079481506.1">
    <property type="nucleotide sequence ID" value="NZ_CBML010000006.1"/>
</dbReference>
<evidence type="ECO:0000313" key="6">
    <source>
        <dbReference type="Proteomes" id="UP000190476"/>
    </source>
</evidence>
<dbReference type="GO" id="GO:0005975">
    <property type="term" value="P:carbohydrate metabolic process"/>
    <property type="evidence" value="ECO:0007669"/>
    <property type="project" value="InterPro"/>
</dbReference>
<name>A0A1U6JJB6_9CLOT</name>
<dbReference type="PANTHER" id="PTHR10683:SF36">
    <property type="entry name" value="TRANSALDOLASE"/>
    <property type="match status" value="1"/>
</dbReference>
<keyword evidence="6" id="KW-1185">Reference proteome</keyword>
<dbReference type="STRING" id="1351755.CCH01_18830"/>
<dbReference type="GO" id="GO:0016832">
    <property type="term" value="F:aldehyde-lyase activity"/>
    <property type="evidence" value="ECO:0007669"/>
    <property type="project" value="InterPro"/>
</dbReference>
<dbReference type="GO" id="GO:0005737">
    <property type="term" value="C:cytoplasm"/>
    <property type="evidence" value="ECO:0007669"/>
    <property type="project" value="UniProtKB-SubCell"/>
</dbReference>
<dbReference type="InterPro" id="IPR001585">
    <property type="entry name" value="TAL/FSA"/>
</dbReference>
<keyword evidence="2" id="KW-0963">Cytoplasm</keyword>
<dbReference type="InterPro" id="IPR013785">
    <property type="entry name" value="Aldolase_TIM"/>
</dbReference>
<evidence type="ECO:0000313" key="5">
    <source>
        <dbReference type="EMBL" id="SLK20401.1"/>
    </source>
</evidence>
<dbReference type="FunFam" id="3.20.20.70:FF:000018">
    <property type="entry name" value="Probable transaldolase"/>
    <property type="match status" value="1"/>
</dbReference>
<dbReference type="OrthoDB" id="9807051at2"/>
<dbReference type="InterPro" id="IPR033919">
    <property type="entry name" value="TSA/FSA_arc/bac"/>
</dbReference>